<dbReference type="GO" id="GO:0015095">
    <property type="term" value="F:magnesium ion transmembrane transporter activity"/>
    <property type="evidence" value="ECO:0007669"/>
    <property type="project" value="TreeGrafter"/>
</dbReference>
<keyword evidence="6" id="KW-0997">Cell inner membrane</keyword>
<evidence type="ECO:0000256" key="5">
    <source>
        <dbReference type="ARBA" id="ARBA00022475"/>
    </source>
</evidence>
<comment type="subcellular location">
    <subcellularLocation>
        <location evidence="1">Cell inner membrane</location>
        <topology evidence="1">Multi-pass membrane protein</topology>
    </subcellularLocation>
</comment>
<evidence type="ECO:0000256" key="11">
    <source>
        <dbReference type="ARBA" id="ARBA00023136"/>
    </source>
</evidence>
<evidence type="ECO:0000313" key="14">
    <source>
        <dbReference type="EMBL" id="ADH87605.1"/>
    </source>
</evidence>
<dbReference type="Pfam" id="PF01544">
    <property type="entry name" value="CorA"/>
    <property type="match status" value="1"/>
</dbReference>
<evidence type="ECO:0000313" key="15">
    <source>
        <dbReference type="Proteomes" id="UP000006633"/>
    </source>
</evidence>
<gene>
    <name evidence="14" type="ordered locus">Snov_0271</name>
</gene>
<keyword evidence="8" id="KW-0460">Magnesium</keyword>
<dbReference type="InterPro" id="IPR002523">
    <property type="entry name" value="MgTranspt_CorA/ZnTranspt_ZntB"/>
</dbReference>
<evidence type="ECO:0000256" key="7">
    <source>
        <dbReference type="ARBA" id="ARBA00022692"/>
    </source>
</evidence>
<dbReference type="HOGENOM" id="CLU_007127_5_0_5"/>
<dbReference type="EMBL" id="CP002026">
    <property type="protein sequence ID" value="ADH87605.1"/>
    <property type="molecule type" value="Genomic_DNA"/>
</dbReference>
<evidence type="ECO:0000256" key="2">
    <source>
        <dbReference type="ARBA" id="ARBA00009765"/>
    </source>
</evidence>
<keyword evidence="10" id="KW-0406">Ion transport</keyword>
<dbReference type="GO" id="GO:0005886">
    <property type="term" value="C:plasma membrane"/>
    <property type="evidence" value="ECO:0007669"/>
    <property type="project" value="UniProtKB-SubCell"/>
</dbReference>
<dbReference type="GO" id="GO:0015087">
    <property type="term" value="F:cobalt ion transmembrane transporter activity"/>
    <property type="evidence" value="ECO:0007669"/>
    <property type="project" value="TreeGrafter"/>
</dbReference>
<feature type="transmembrane region" description="Helical" evidence="13">
    <location>
        <begin position="264"/>
        <end position="287"/>
    </location>
</feature>
<dbReference type="InterPro" id="IPR050829">
    <property type="entry name" value="CorA_MIT"/>
</dbReference>
<evidence type="ECO:0000256" key="10">
    <source>
        <dbReference type="ARBA" id="ARBA00023065"/>
    </source>
</evidence>
<dbReference type="Gene3D" id="1.20.58.340">
    <property type="entry name" value="Magnesium transport protein CorA, transmembrane region"/>
    <property type="match status" value="2"/>
</dbReference>
<name>D7A1Y9_ANCN5</name>
<dbReference type="SUPFAM" id="SSF143865">
    <property type="entry name" value="CorA soluble domain-like"/>
    <property type="match status" value="1"/>
</dbReference>
<dbReference type="RefSeq" id="WP_013165110.1">
    <property type="nucleotide sequence ID" value="NC_014217.1"/>
</dbReference>
<accession>D7A1Y9</accession>
<dbReference type="STRING" id="639283.Snov_0271"/>
<comment type="similarity">
    <text evidence="2">Belongs to the CorA metal ion transporter (MIT) (TC 1.A.35) family.</text>
</comment>
<dbReference type="InterPro" id="IPR045861">
    <property type="entry name" value="CorA_cytoplasmic_dom"/>
</dbReference>
<organism evidence="14 15">
    <name type="scientific">Ancylobacter novellus (strain ATCC 8093 / DSM 506 / JCM 20403 / CCM 1077 / IAM 12100 / NBRC 12443 / NCIMB 10456)</name>
    <name type="common">Starkeya novella</name>
    <dbReference type="NCBI Taxonomy" id="639283"/>
    <lineage>
        <taxon>Bacteria</taxon>
        <taxon>Pseudomonadati</taxon>
        <taxon>Pseudomonadota</taxon>
        <taxon>Alphaproteobacteria</taxon>
        <taxon>Hyphomicrobiales</taxon>
        <taxon>Xanthobacteraceae</taxon>
        <taxon>Ancylobacter</taxon>
    </lineage>
</organism>
<evidence type="ECO:0000256" key="13">
    <source>
        <dbReference type="SAM" id="Phobius"/>
    </source>
</evidence>
<reference evidence="14 15" key="1">
    <citation type="journal article" date="2012" name="Stand. Genomic Sci.">
        <title>Complete genome sequence of the facultatively chemolithoautotrophic and methylotrophic alpha Proteobacterium Starkeya novella type strain (ATCC 8093(T)).</title>
        <authorList>
            <person name="Kappler U."/>
            <person name="Davenport K."/>
            <person name="Beatson S."/>
            <person name="Lucas S."/>
            <person name="Lapidus A."/>
            <person name="Copeland A."/>
            <person name="Berry K.W."/>
            <person name="Glavina Del Rio T."/>
            <person name="Hammon N."/>
            <person name="Dalin E."/>
            <person name="Tice H."/>
            <person name="Pitluck S."/>
            <person name="Richardson P."/>
            <person name="Bruce D."/>
            <person name="Goodwin L.A."/>
            <person name="Han C."/>
            <person name="Tapia R."/>
            <person name="Detter J.C."/>
            <person name="Chang Y.J."/>
            <person name="Jeffries C.D."/>
            <person name="Land M."/>
            <person name="Hauser L."/>
            <person name="Kyrpides N.C."/>
            <person name="Goker M."/>
            <person name="Ivanova N."/>
            <person name="Klenk H.P."/>
            <person name="Woyke T."/>
        </authorList>
    </citation>
    <scope>NUCLEOTIDE SEQUENCE [LARGE SCALE GENOMIC DNA]</scope>
    <source>
        <strain evidence="15">ATCC 8093 / DSM 506 / JCM 20403 / CCM 1077 / IAM 12100 / NBRC 12443 / NCIMB 10456</strain>
    </source>
</reference>
<dbReference type="eggNOG" id="COG0598">
    <property type="taxonomic scope" value="Bacteria"/>
</dbReference>
<evidence type="ECO:0000256" key="12">
    <source>
        <dbReference type="ARBA" id="ARBA00034269"/>
    </source>
</evidence>
<dbReference type="PANTHER" id="PTHR47685:SF1">
    <property type="entry name" value="MAGNESIUM TRANSPORT PROTEIN CORA"/>
    <property type="match status" value="1"/>
</dbReference>
<dbReference type="InterPro" id="IPR045863">
    <property type="entry name" value="CorA_TM1_TM2"/>
</dbReference>
<keyword evidence="7 13" id="KW-0812">Transmembrane</keyword>
<dbReference type="FunFam" id="1.20.58.340:FF:000001">
    <property type="entry name" value="Magnesium transport protein CorA"/>
    <property type="match status" value="1"/>
</dbReference>
<evidence type="ECO:0000256" key="1">
    <source>
        <dbReference type="ARBA" id="ARBA00004429"/>
    </source>
</evidence>
<proteinExistence type="inferred from homology"/>
<evidence type="ECO:0000256" key="4">
    <source>
        <dbReference type="ARBA" id="ARBA00022448"/>
    </source>
</evidence>
<dbReference type="KEGG" id="sno:Snov_0271"/>
<protein>
    <recommendedName>
        <fullName evidence="3">Magnesium transport protein CorA</fullName>
    </recommendedName>
</protein>
<dbReference type="Proteomes" id="UP000006633">
    <property type="component" value="Chromosome"/>
</dbReference>
<evidence type="ECO:0000256" key="9">
    <source>
        <dbReference type="ARBA" id="ARBA00022989"/>
    </source>
</evidence>
<feature type="transmembrane region" description="Helical" evidence="13">
    <location>
        <begin position="299"/>
        <end position="319"/>
    </location>
</feature>
<keyword evidence="15" id="KW-1185">Reference proteome</keyword>
<dbReference type="SUPFAM" id="SSF144083">
    <property type="entry name" value="Magnesium transport protein CorA, transmembrane region"/>
    <property type="match status" value="1"/>
</dbReference>
<keyword evidence="9 13" id="KW-1133">Transmembrane helix</keyword>
<evidence type="ECO:0000256" key="3">
    <source>
        <dbReference type="ARBA" id="ARBA00019439"/>
    </source>
</evidence>
<evidence type="ECO:0000256" key="8">
    <source>
        <dbReference type="ARBA" id="ARBA00022842"/>
    </source>
</evidence>
<comment type="catalytic activity">
    <reaction evidence="12">
        <text>Mg(2+)(in) = Mg(2+)(out)</text>
        <dbReference type="Rhea" id="RHEA:29827"/>
        <dbReference type="ChEBI" id="CHEBI:18420"/>
    </reaction>
</comment>
<dbReference type="OrthoDB" id="9803416at2"/>
<sequence length="325" mass="36268">MITAHCVRGGTLVSVHLGAGEALPPDAVWIDLNQPADGEDRLVEAAIGISVPTRAEMLEIEPSSRLRVENGARYMTGSIVCNSDSDRPTLAQVSFILAKGKLTTVRYDEPKPFRLVLAKLDRDCPQTMKGDRLLLELLDTIVDRAADIIETLSEDIDGLSRRIFERESSSNGGSQRFRVILKLLGRRADLASKVRESLVSMGRLVTFLSTEGEAERFDKEQRTWLKSMQRDTASLNDHVSYLGNKIIFLLDATLGMVSIEQNNIIKIFAVLSVVLMPPTLIASIYGMNFQHMPELGERFGYPVALIAMLAAAVVPYWFFKWKKWL</sequence>
<keyword evidence="4" id="KW-0813">Transport</keyword>
<keyword evidence="11 13" id="KW-0472">Membrane</keyword>
<dbReference type="GO" id="GO:0015099">
    <property type="term" value="F:nickel cation transmembrane transporter activity"/>
    <property type="evidence" value="ECO:0007669"/>
    <property type="project" value="TreeGrafter"/>
</dbReference>
<dbReference type="CDD" id="cd12837">
    <property type="entry name" value="EcCorA-like_u1"/>
    <property type="match status" value="1"/>
</dbReference>
<keyword evidence="5" id="KW-1003">Cell membrane</keyword>
<dbReference type="AlphaFoldDB" id="D7A1Y9"/>
<evidence type="ECO:0000256" key="6">
    <source>
        <dbReference type="ARBA" id="ARBA00022519"/>
    </source>
</evidence>
<dbReference type="PANTHER" id="PTHR47685">
    <property type="entry name" value="MAGNESIUM TRANSPORT PROTEIN CORA"/>
    <property type="match status" value="1"/>
</dbReference>